<comment type="caution">
    <text evidence="1">The sequence shown here is derived from an EMBL/GenBank/DDBJ whole genome shotgun (WGS) entry which is preliminary data.</text>
</comment>
<keyword evidence="2" id="KW-1185">Reference proteome</keyword>
<dbReference type="AlphaFoldDB" id="A0A9P6FW81"/>
<evidence type="ECO:0000313" key="2">
    <source>
        <dbReference type="Proteomes" id="UP000780801"/>
    </source>
</evidence>
<proteinExistence type="predicted"/>
<sequence length="145" mass="16359">MSVMNACGVVSTKVTHSGRHAGTTEAYNLGLNLEDIRHLGRRVMGQMENFYAPKSPIKEECNREMLGVNPNEVTEADVFWTSLGETASKIFTTLINSSLIDRIRFLKLTHEVLTSSLIERLPEIFKSQMFTDFQKQLLEAISAHQ</sequence>
<gene>
    <name evidence="1" type="ORF">BGW38_010632</name>
</gene>
<dbReference type="Gene3D" id="1.10.443.20">
    <property type="entry name" value="Centromere DNA-binding protein complex CBF3 subunit, domain 2"/>
    <property type="match status" value="1"/>
</dbReference>
<protein>
    <submittedName>
        <fullName evidence="1">Uncharacterized protein</fullName>
    </submittedName>
</protein>
<reference evidence="1" key="1">
    <citation type="journal article" date="2020" name="Fungal Divers.">
        <title>Resolving the Mortierellaceae phylogeny through synthesis of multi-gene phylogenetics and phylogenomics.</title>
        <authorList>
            <person name="Vandepol N."/>
            <person name="Liber J."/>
            <person name="Desiro A."/>
            <person name="Na H."/>
            <person name="Kennedy M."/>
            <person name="Barry K."/>
            <person name="Grigoriev I.V."/>
            <person name="Miller A.N."/>
            <person name="O'Donnell K."/>
            <person name="Stajich J.E."/>
            <person name="Bonito G."/>
        </authorList>
    </citation>
    <scope>NUCLEOTIDE SEQUENCE</scope>
    <source>
        <strain evidence="1">KOD1015</strain>
    </source>
</reference>
<name>A0A9P6FW81_9FUNG</name>
<evidence type="ECO:0000313" key="1">
    <source>
        <dbReference type="EMBL" id="KAF9582877.1"/>
    </source>
</evidence>
<dbReference type="OrthoDB" id="2415218at2759"/>
<dbReference type="EMBL" id="JAABOA010000891">
    <property type="protein sequence ID" value="KAF9582877.1"/>
    <property type="molecule type" value="Genomic_DNA"/>
</dbReference>
<dbReference type="InterPro" id="IPR038279">
    <property type="entry name" value="Ndc10_dom2_sf"/>
</dbReference>
<accession>A0A9P6FW81</accession>
<dbReference type="GO" id="GO:0003677">
    <property type="term" value="F:DNA binding"/>
    <property type="evidence" value="ECO:0007669"/>
    <property type="project" value="InterPro"/>
</dbReference>
<organism evidence="1 2">
    <name type="scientific">Lunasporangiospora selenospora</name>
    <dbReference type="NCBI Taxonomy" id="979761"/>
    <lineage>
        <taxon>Eukaryota</taxon>
        <taxon>Fungi</taxon>
        <taxon>Fungi incertae sedis</taxon>
        <taxon>Mucoromycota</taxon>
        <taxon>Mortierellomycotina</taxon>
        <taxon>Mortierellomycetes</taxon>
        <taxon>Mortierellales</taxon>
        <taxon>Mortierellaceae</taxon>
        <taxon>Lunasporangiospora</taxon>
    </lineage>
</organism>
<dbReference type="Proteomes" id="UP000780801">
    <property type="component" value="Unassembled WGS sequence"/>
</dbReference>